<organism evidence="1 2">
    <name type="scientific">Tahibacter soli</name>
    <dbReference type="NCBI Taxonomy" id="2983605"/>
    <lineage>
        <taxon>Bacteria</taxon>
        <taxon>Pseudomonadati</taxon>
        <taxon>Pseudomonadota</taxon>
        <taxon>Gammaproteobacteria</taxon>
        <taxon>Lysobacterales</taxon>
        <taxon>Rhodanobacteraceae</taxon>
        <taxon>Tahibacter</taxon>
    </lineage>
</organism>
<evidence type="ECO:0000313" key="1">
    <source>
        <dbReference type="EMBL" id="MDC8013963.1"/>
    </source>
</evidence>
<evidence type="ECO:0000313" key="2">
    <source>
        <dbReference type="Proteomes" id="UP001139971"/>
    </source>
</evidence>
<comment type="caution">
    <text evidence="1">The sequence shown here is derived from an EMBL/GenBank/DDBJ whole genome shotgun (WGS) entry which is preliminary data.</text>
</comment>
<proteinExistence type="predicted"/>
<dbReference type="RefSeq" id="WP_263541606.1">
    <property type="nucleotide sequence ID" value="NZ_JAOVZO020000018.1"/>
</dbReference>
<dbReference type="AlphaFoldDB" id="A0A9X4BIU1"/>
<name>A0A9X4BIU1_9GAMM</name>
<reference evidence="1" key="1">
    <citation type="submission" date="2023-02" db="EMBL/GenBank/DDBJ databases">
        <title>Tahibacter soli sp. nov. isolated from soil.</title>
        <authorList>
            <person name="Baek J.H."/>
            <person name="Lee J.K."/>
            <person name="Choi D.G."/>
            <person name="Jeon C.O."/>
        </authorList>
    </citation>
    <scope>NUCLEOTIDE SEQUENCE</scope>
    <source>
        <strain evidence="1">BL</strain>
    </source>
</reference>
<keyword evidence="2" id="KW-1185">Reference proteome</keyword>
<sequence length="285" mass="30752">MFSDTRYRCVLHSIRASNGQAAEFTGGSNITDGRPSTRCAIKWIGATTSDYMEIIVRVEPAAPYMPAVPESRLWFIDSLVGIPQFTLVAVYSGTSPSSLSYVWSNSLGSMPNGRPGQWVARQQGQGRTHEYFAFRIFNNVSGQASIVPGSTVQIGEVFAGPVIDWPAADLEIKPVDLSLTNEASDGTIRRVKRTPQRQLTVTIPPQTYDKAIAGVGALTLQEFVYRLIAADSLAVVALPRLHGSADMTALQQATGFLVCLQDAGALKFSATSHVGPLTLTFKEAL</sequence>
<dbReference type="EMBL" id="JAOVZO020000018">
    <property type="protein sequence ID" value="MDC8013963.1"/>
    <property type="molecule type" value="Genomic_DNA"/>
</dbReference>
<accession>A0A9X4BIU1</accession>
<dbReference type="Proteomes" id="UP001139971">
    <property type="component" value="Unassembled WGS sequence"/>
</dbReference>
<protein>
    <submittedName>
        <fullName evidence="1">Uncharacterized protein</fullName>
    </submittedName>
</protein>
<gene>
    <name evidence="1" type="ORF">OD750_015575</name>
</gene>